<sequence>MAGQAAIHGTSAQALFLLFLVPLVLLLIGGKRWSRRRSKLVLNLPLPPSPPGKLPVIGHLHLVGSLPHVSFRDLARKHGRDLMLLRLGAVNTVVVSSPRAAEAVLRTHDHALASRARSAVADIILYGSSDIGFAPYGEPWRQARKVVTTHMLSARKVRSFRHDREEEVRIAVAKIRAAAAVTATAVDMSEQLNSYANDVICRAVLGRHHGDDGRNKLLRELVDINMSLLGGFNVEDYFPSLAKVDVFTGLVVCPRAKKVRKRWDEVLDKLIDEHGRHREQEEDASADFMHVLLSLQEEYGLTTDNVKAILIDMFDAGIETTYLVLEFAMAELMNNRHVMAKLQAEVRGRRAPAPGGGKDQEEPQQDLFTEDELGDMAYLRAIVKETLRLHPPGPLLIPHLSITDCEIDGYTIPARTRLMVNAWALARDPVSWEAPEEFTPERFLPGGSAASLEVKGNDFAYVPFGSGRRICPGINFANVAVEMMLANLVYHFDWELPADTKEVDMKEVFSLTIRRKEKLLLVPVPRSLPHKETGGN</sequence>
<proteinExistence type="predicted"/>
<evidence type="ECO:0000313" key="2">
    <source>
        <dbReference type="Proteomes" id="UP001732700"/>
    </source>
</evidence>
<reference evidence="1" key="1">
    <citation type="submission" date="2021-05" db="EMBL/GenBank/DDBJ databases">
        <authorList>
            <person name="Scholz U."/>
            <person name="Mascher M."/>
            <person name="Fiebig A."/>
        </authorList>
    </citation>
    <scope>NUCLEOTIDE SEQUENCE [LARGE SCALE GENOMIC DNA]</scope>
</reference>
<accession>A0ACD5UVR4</accession>
<evidence type="ECO:0000313" key="1">
    <source>
        <dbReference type="EnsemblPlants" id="AVESA.00010b.r2.2CG0323640.1.CDS"/>
    </source>
</evidence>
<keyword evidence="2" id="KW-1185">Reference proteome</keyword>
<dbReference type="Proteomes" id="UP001732700">
    <property type="component" value="Chromosome 2C"/>
</dbReference>
<organism evidence="1 2">
    <name type="scientific">Avena sativa</name>
    <name type="common">Oat</name>
    <dbReference type="NCBI Taxonomy" id="4498"/>
    <lineage>
        <taxon>Eukaryota</taxon>
        <taxon>Viridiplantae</taxon>
        <taxon>Streptophyta</taxon>
        <taxon>Embryophyta</taxon>
        <taxon>Tracheophyta</taxon>
        <taxon>Spermatophyta</taxon>
        <taxon>Magnoliopsida</taxon>
        <taxon>Liliopsida</taxon>
        <taxon>Poales</taxon>
        <taxon>Poaceae</taxon>
        <taxon>BOP clade</taxon>
        <taxon>Pooideae</taxon>
        <taxon>Poodae</taxon>
        <taxon>Poeae</taxon>
        <taxon>Poeae Chloroplast Group 1 (Aveneae type)</taxon>
        <taxon>Aveninae</taxon>
        <taxon>Avena</taxon>
    </lineage>
</organism>
<name>A0ACD5UVR4_AVESA</name>
<dbReference type="EnsemblPlants" id="AVESA.00010b.r2.2CG0323640.1">
    <property type="protein sequence ID" value="AVESA.00010b.r2.2CG0323640.1.CDS"/>
    <property type="gene ID" value="AVESA.00010b.r2.2CG0323640"/>
</dbReference>
<reference evidence="1" key="2">
    <citation type="submission" date="2025-09" db="UniProtKB">
        <authorList>
            <consortium name="EnsemblPlants"/>
        </authorList>
    </citation>
    <scope>IDENTIFICATION</scope>
</reference>
<protein>
    <submittedName>
        <fullName evidence="1">Uncharacterized protein</fullName>
    </submittedName>
</protein>